<reference evidence="5 6" key="1">
    <citation type="submission" date="2017-10" db="EMBL/GenBank/DDBJ databases">
        <title>Bacillus sp. nov., a halophilic bacterium isolated from a Yangshapao Lake.</title>
        <authorList>
            <person name="Wang H."/>
        </authorList>
    </citation>
    <scope>NUCLEOTIDE SEQUENCE [LARGE SCALE GENOMIC DNA]</scope>
    <source>
        <strain evidence="5 6">YSP-3</strain>
    </source>
</reference>
<sequence>MLLLRVNELEKYYGNRTVVKTGDLAVYDNDRIGIVGRNGEGKSTLMKMLAGELEPDSGSVELLGDLAYIPQLEDASDTPDPEWGSKWHVPDQQMMSGGEETRKKIADALSSHACIVAADEPASHLDLEGIEKLENELLSYKGAVLLIAHDRELLDRVCTRIWEVEAGRVTDFEGNYSEYVKQREHRTEREWFEYEQYEKEKRRLEKAKVERSQQSASIRKAPRRMGNSEARLHKRSSGTQKAKLDKGAKAIQSRIEQLEKKEKPRTVSKIVFDVQKFAPIYSRTAVSFEGTRVSAGGRELFCGLRGEVKTGARLAITGANGAGKTTLLHMVADRADGICVAAPARLGLFYQQLEDLDEKRSIFENVSEESRFDETFIRTVLARLGFDRDAIERPVTVLSGGERVKTALARVFLGNFNVLLLDEPTNFLDLMSKEALGEVLDAYPGTILFVSHDRYLIRQLATDRLEIKGGSAVLRSVDAGTRTWKEETEQMDALTLDLKLSEITGRLAVVEDEGEKDKLEAEYRRLIEKKRQK</sequence>
<dbReference type="Proteomes" id="UP000248066">
    <property type="component" value="Unassembled WGS sequence"/>
</dbReference>
<evidence type="ECO:0000313" key="6">
    <source>
        <dbReference type="Proteomes" id="UP000248066"/>
    </source>
</evidence>
<dbReference type="GO" id="GO:0016887">
    <property type="term" value="F:ATP hydrolysis activity"/>
    <property type="evidence" value="ECO:0007669"/>
    <property type="project" value="InterPro"/>
</dbReference>
<evidence type="ECO:0000256" key="2">
    <source>
        <dbReference type="ARBA" id="ARBA00022840"/>
    </source>
</evidence>
<dbReference type="InterPro" id="IPR003593">
    <property type="entry name" value="AAA+_ATPase"/>
</dbReference>
<dbReference type="GO" id="GO:0005524">
    <property type="term" value="F:ATP binding"/>
    <property type="evidence" value="ECO:0007669"/>
    <property type="project" value="UniProtKB-KW"/>
</dbReference>
<proteinExistence type="predicted"/>
<dbReference type="EMBL" id="PDOF01000001">
    <property type="protein sequence ID" value="PYZ98952.1"/>
    <property type="molecule type" value="Genomic_DNA"/>
</dbReference>
<evidence type="ECO:0000313" key="5">
    <source>
        <dbReference type="EMBL" id="PYZ98952.1"/>
    </source>
</evidence>
<dbReference type="PANTHER" id="PTHR42855">
    <property type="entry name" value="ABC TRANSPORTER ATP-BINDING SUBUNIT"/>
    <property type="match status" value="1"/>
</dbReference>
<dbReference type="PROSITE" id="PS50893">
    <property type="entry name" value="ABC_TRANSPORTER_2"/>
    <property type="match status" value="2"/>
</dbReference>
<dbReference type="PANTHER" id="PTHR42855:SF2">
    <property type="entry name" value="DRUG RESISTANCE ABC TRANSPORTER,ATP-BINDING PROTEIN"/>
    <property type="match status" value="1"/>
</dbReference>
<dbReference type="SUPFAM" id="SSF52540">
    <property type="entry name" value="P-loop containing nucleoside triphosphate hydrolases"/>
    <property type="match status" value="2"/>
</dbReference>
<accession>A0A2W0HPD6</accession>
<dbReference type="NCBIfam" id="NF000355">
    <property type="entry name" value="ribo_prot_ABC_F"/>
    <property type="match status" value="1"/>
</dbReference>
<name>A0A2W0HPD6_9BACI</name>
<dbReference type="Gene3D" id="3.40.50.300">
    <property type="entry name" value="P-loop containing nucleotide triphosphate hydrolases"/>
    <property type="match status" value="3"/>
</dbReference>
<protein>
    <submittedName>
        <fullName evidence="5">ABC-F type ribosomal protection protein</fullName>
    </submittedName>
</protein>
<keyword evidence="2" id="KW-0067">ATP-binding</keyword>
<dbReference type="OrthoDB" id="9760950at2"/>
<dbReference type="CDD" id="cd03221">
    <property type="entry name" value="ABCF_EF-3"/>
    <property type="match status" value="2"/>
</dbReference>
<organism evidence="5 6">
    <name type="scientific">Alteribacter lacisalsi</name>
    <dbReference type="NCBI Taxonomy" id="2045244"/>
    <lineage>
        <taxon>Bacteria</taxon>
        <taxon>Bacillati</taxon>
        <taxon>Bacillota</taxon>
        <taxon>Bacilli</taxon>
        <taxon>Bacillales</taxon>
        <taxon>Bacillaceae</taxon>
        <taxon>Alteribacter</taxon>
    </lineage>
</organism>
<feature type="domain" description="ABC transporter" evidence="4">
    <location>
        <begin position="286"/>
        <end position="494"/>
    </location>
</feature>
<keyword evidence="1" id="KW-0547">Nucleotide-binding</keyword>
<dbReference type="Pfam" id="PF00005">
    <property type="entry name" value="ABC_tran"/>
    <property type="match status" value="2"/>
</dbReference>
<evidence type="ECO:0000256" key="3">
    <source>
        <dbReference type="SAM" id="MobiDB-lite"/>
    </source>
</evidence>
<dbReference type="RefSeq" id="WP_110519271.1">
    <property type="nucleotide sequence ID" value="NZ_PDOF01000001.1"/>
</dbReference>
<dbReference type="InterPro" id="IPR051309">
    <property type="entry name" value="ABCF_ATPase"/>
</dbReference>
<keyword evidence="6" id="KW-1185">Reference proteome</keyword>
<feature type="domain" description="ABC transporter" evidence="4">
    <location>
        <begin position="4"/>
        <end position="191"/>
    </location>
</feature>
<gene>
    <name evidence="5" type="ORF">CR205_10390</name>
</gene>
<dbReference type="InterPro" id="IPR003439">
    <property type="entry name" value="ABC_transporter-like_ATP-bd"/>
</dbReference>
<evidence type="ECO:0000256" key="1">
    <source>
        <dbReference type="ARBA" id="ARBA00022741"/>
    </source>
</evidence>
<comment type="caution">
    <text evidence="5">The sequence shown here is derived from an EMBL/GenBank/DDBJ whole genome shotgun (WGS) entry which is preliminary data.</text>
</comment>
<dbReference type="SMART" id="SM00382">
    <property type="entry name" value="AAA"/>
    <property type="match status" value="2"/>
</dbReference>
<dbReference type="InterPro" id="IPR027417">
    <property type="entry name" value="P-loop_NTPase"/>
</dbReference>
<dbReference type="AlphaFoldDB" id="A0A2W0HPD6"/>
<evidence type="ECO:0000259" key="4">
    <source>
        <dbReference type="PROSITE" id="PS50893"/>
    </source>
</evidence>
<feature type="region of interest" description="Disordered" evidence="3">
    <location>
        <begin position="206"/>
        <end position="248"/>
    </location>
</feature>